<dbReference type="Proteomes" id="UP000230233">
    <property type="component" value="Chromosome III"/>
</dbReference>
<keyword evidence="2" id="KW-1185">Reference proteome</keyword>
<dbReference type="AlphaFoldDB" id="A0A2G5US40"/>
<evidence type="ECO:0000313" key="2">
    <source>
        <dbReference type="Proteomes" id="UP000230233"/>
    </source>
</evidence>
<evidence type="ECO:0000313" key="1">
    <source>
        <dbReference type="EMBL" id="PIC42201.1"/>
    </source>
</evidence>
<sequence>MLYFPPPPVHPVLSIRVLAGNPSGTRKLKINTLDHFLTFHSIPLPLDPYLANPGNGVLEIVAVLEVDVLEIVVSRRHQEAPEIQTLETKFEKVLIPHLFRYLFQLDSYLANPGRIPGSPGSGNLRIGNFTNAHSLTFLVNKISLAVLEVGVLEVAAPRMYLKAPAISCNLNVTN</sequence>
<proteinExistence type="predicted"/>
<reference evidence="2" key="1">
    <citation type="submission" date="2017-10" db="EMBL/GenBank/DDBJ databases">
        <title>Rapid genome shrinkage in a self-fertile nematode reveals novel sperm competition proteins.</title>
        <authorList>
            <person name="Yin D."/>
            <person name="Schwarz E.M."/>
            <person name="Thomas C.G."/>
            <person name="Felde R.L."/>
            <person name="Korf I.F."/>
            <person name="Cutter A.D."/>
            <person name="Schartner C.M."/>
            <person name="Ralston E.J."/>
            <person name="Meyer B.J."/>
            <person name="Haag E.S."/>
        </authorList>
    </citation>
    <scope>NUCLEOTIDE SEQUENCE [LARGE SCALE GENOMIC DNA]</scope>
    <source>
        <strain evidence="2">JU1422</strain>
    </source>
</reference>
<comment type="caution">
    <text evidence="1">The sequence shown here is derived from an EMBL/GenBank/DDBJ whole genome shotgun (WGS) entry which is preliminary data.</text>
</comment>
<organism evidence="1 2">
    <name type="scientific">Caenorhabditis nigoni</name>
    <dbReference type="NCBI Taxonomy" id="1611254"/>
    <lineage>
        <taxon>Eukaryota</taxon>
        <taxon>Metazoa</taxon>
        <taxon>Ecdysozoa</taxon>
        <taxon>Nematoda</taxon>
        <taxon>Chromadorea</taxon>
        <taxon>Rhabditida</taxon>
        <taxon>Rhabditina</taxon>
        <taxon>Rhabditomorpha</taxon>
        <taxon>Rhabditoidea</taxon>
        <taxon>Rhabditidae</taxon>
        <taxon>Peloderinae</taxon>
        <taxon>Caenorhabditis</taxon>
    </lineage>
</organism>
<dbReference type="EMBL" id="PDUG01000003">
    <property type="protein sequence ID" value="PIC42201.1"/>
    <property type="molecule type" value="Genomic_DNA"/>
</dbReference>
<name>A0A2G5US40_9PELO</name>
<gene>
    <name evidence="1" type="primary">Cnig_chr_III.g9356</name>
    <name evidence="1" type="ORF">B9Z55_009356</name>
</gene>
<accession>A0A2G5US40</accession>
<protein>
    <submittedName>
        <fullName evidence="1">Uncharacterized protein</fullName>
    </submittedName>
</protein>